<name>A0A0G0PZ67_9BACT</name>
<accession>A0A0G0PZ67</accession>
<evidence type="ECO:0000313" key="2">
    <source>
        <dbReference type="Proteomes" id="UP000034539"/>
    </source>
</evidence>
<dbReference type="Proteomes" id="UP000034539">
    <property type="component" value="Unassembled WGS sequence"/>
</dbReference>
<dbReference type="AlphaFoldDB" id="A0A0G0PZ67"/>
<dbReference type="Gene3D" id="2.20.28.100">
    <property type="entry name" value="Desulphoferrodoxin, N-terminal domain"/>
    <property type="match status" value="1"/>
</dbReference>
<proteinExistence type="predicted"/>
<evidence type="ECO:0000313" key="1">
    <source>
        <dbReference type="EMBL" id="KKR30396.1"/>
    </source>
</evidence>
<evidence type="ECO:0008006" key="3">
    <source>
        <dbReference type="Google" id="ProtNLM"/>
    </source>
</evidence>
<protein>
    <recommendedName>
        <fullName evidence="3">Desulfoferrodoxin N-terminal domain-containing protein</fullName>
    </recommendedName>
</protein>
<comment type="caution">
    <text evidence="1">The sequence shown here is derived from an EMBL/GenBank/DDBJ whole genome shotgun (WGS) entry which is preliminary data.</text>
</comment>
<sequence>MTEEVDFSSSREWSVDEWTKEWTIHVGKAYHCSKCGAMAMVTKGGVGVMEPKCCGRGMAVVERPDDIR</sequence>
<gene>
    <name evidence="1" type="ORF">UT63_C0100G0007</name>
</gene>
<dbReference type="InterPro" id="IPR038094">
    <property type="entry name" value="Desulfoferrodoxin_N_sf"/>
</dbReference>
<organism evidence="1 2">
    <name type="scientific">Candidatus Gottesmanbacteria bacterium GW2011_GWC2_39_8</name>
    <dbReference type="NCBI Taxonomy" id="1618450"/>
    <lineage>
        <taxon>Bacteria</taxon>
        <taxon>Candidatus Gottesmaniibacteriota</taxon>
    </lineage>
</organism>
<dbReference type="EMBL" id="LBXN01000100">
    <property type="protein sequence ID" value="KKR30396.1"/>
    <property type="molecule type" value="Genomic_DNA"/>
</dbReference>
<reference evidence="1 2" key="1">
    <citation type="journal article" date="2015" name="Nature">
        <title>rRNA introns, odd ribosomes, and small enigmatic genomes across a large radiation of phyla.</title>
        <authorList>
            <person name="Brown C.T."/>
            <person name="Hug L.A."/>
            <person name="Thomas B.C."/>
            <person name="Sharon I."/>
            <person name="Castelle C.J."/>
            <person name="Singh A."/>
            <person name="Wilkins M.J."/>
            <person name="Williams K.H."/>
            <person name="Banfield J.F."/>
        </authorList>
    </citation>
    <scope>NUCLEOTIDE SEQUENCE [LARGE SCALE GENOMIC DNA]</scope>
</reference>